<accession>A0A7S3HW15</accession>
<protein>
    <recommendedName>
        <fullName evidence="3">Endoplasmic reticulum vesicle transporter C-terminal domain-containing protein</fullName>
    </recommendedName>
</protein>
<comment type="similarity">
    <text evidence="1">Belongs to the ERGIC family.</text>
</comment>
<feature type="transmembrane region" description="Helical" evidence="2">
    <location>
        <begin position="74"/>
        <end position="95"/>
    </location>
</feature>
<evidence type="ECO:0000313" key="4">
    <source>
        <dbReference type="EMBL" id="CAE0306841.1"/>
    </source>
</evidence>
<dbReference type="AlphaFoldDB" id="A0A7S3HW15"/>
<reference evidence="4" key="1">
    <citation type="submission" date="2021-01" db="EMBL/GenBank/DDBJ databases">
        <authorList>
            <person name="Corre E."/>
            <person name="Pelletier E."/>
            <person name="Niang G."/>
            <person name="Scheremetjew M."/>
            <person name="Finn R."/>
            <person name="Kale V."/>
            <person name="Holt S."/>
            <person name="Cochrane G."/>
            <person name="Meng A."/>
            <person name="Brown T."/>
            <person name="Cohen L."/>
        </authorList>
    </citation>
    <scope>NUCLEOTIDE SEQUENCE</scope>
    <source>
        <strain evidence="4">Fehren 1</strain>
    </source>
</reference>
<name>A0A7S3HW15_9SPIT</name>
<dbReference type="Pfam" id="PF07970">
    <property type="entry name" value="COPIIcoated_ERV"/>
    <property type="match status" value="1"/>
</dbReference>
<evidence type="ECO:0000259" key="3">
    <source>
        <dbReference type="Pfam" id="PF07970"/>
    </source>
</evidence>
<gene>
    <name evidence="4" type="ORF">FEHR0123_LOCUS1747</name>
</gene>
<dbReference type="InterPro" id="IPR012936">
    <property type="entry name" value="Erv_C"/>
</dbReference>
<feature type="domain" description="Endoplasmic reticulum vesicle transporter C-terminal" evidence="3">
    <location>
        <begin position="40"/>
        <end position="96"/>
    </location>
</feature>
<keyword evidence="2" id="KW-0812">Transmembrane</keyword>
<dbReference type="GO" id="GO:0005783">
    <property type="term" value="C:endoplasmic reticulum"/>
    <property type="evidence" value="ECO:0007669"/>
    <property type="project" value="TreeGrafter"/>
</dbReference>
<dbReference type="PANTHER" id="PTHR10984:SF25">
    <property type="entry name" value="ENDOPLASMIC RETICULUM-GOLGI INTERMEDIATE COMPARTMENT PROTEIN 3"/>
    <property type="match status" value="1"/>
</dbReference>
<dbReference type="GO" id="GO:0030134">
    <property type="term" value="C:COPII-coated ER to Golgi transport vesicle"/>
    <property type="evidence" value="ECO:0007669"/>
    <property type="project" value="TreeGrafter"/>
</dbReference>
<keyword evidence="2" id="KW-0472">Membrane</keyword>
<organism evidence="4">
    <name type="scientific">Favella ehrenbergii</name>
    <dbReference type="NCBI Taxonomy" id="182087"/>
    <lineage>
        <taxon>Eukaryota</taxon>
        <taxon>Sar</taxon>
        <taxon>Alveolata</taxon>
        <taxon>Ciliophora</taxon>
        <taxon>Intramacronucleata</taxon>
        <taxon>Spirotrichea</taxon>
        <taxon>Choreotrichia</taxon>
        <taxon>Tintinnida</taxon>
        <taxon>Xystonellidae</taxon>
        <taxon>Favella</taxon>
    </lineage>
</organism>
<proteinExistence type="inferred from homology"/>
<dbReference type="InterPro" id="IPR045888">
    <property type="entry name" value="Erv"/>
</dbReference>
<dbReference type="PANTHER" id="PTHR10984">
    <property type="entry name" value="ENDOPLASMIC RETICULUM-GOLGI INTERMEDIATE COMPARTMENT PROTEIN"/>
    <property type="match status" value="1"/>
</dbReference>
<dbReference type="EMBL" id="HBIE01005614">
    <property type="protein sequence ID" value="CAE0306841.1"/>
    <property type="molecule type" value="Transcribed_RNA"/>
</dbReference>
<evidence type="ECO:0000256" key="2">
    <source>
        <dbReference type="SAM" id="Phobius"/>
    </source>
</evidence>
<keyword evidence="2" id="KW-1133">Transmembrane helix</keyword>
<sequence length="115" mass="13093">MRAGFYVKAVPAIFLGEFGAWFSTLFGTKLLHKNEVFQLTATSETEFQSFENLIIFNYEVSPFAVEYSNVRENFFQFLISMSAIIGGVFTFASIVDSIIHKGSKIVFKDRINKLQ</sequence>
<evidence type="ECO:0000256" key="1">
    <source>
        <dbReference type="ARBA" id="ARBA00005648"/>
    </source>
</evidence>